<dbReference type="OrthoDB" id="9795385at2"/>
<sequence length="130" mass="15093">MRTMTQKRAEYALERVLSIKDKKDFQSFSAGAPSMVLQNGFGQTLAFWLAKGTKDGKIKENDKHIELFDIVKDWLSLEREDIHNHFTKEKDRTRLMKELAGMDQLQYLAAQNETLALLEWVKRFANADLS</sequence>
<evidence type="ECO:0000256" key="1">
    <source>
        <dbReference type="ARBA" id="ARBA00004496"/>
    </source>
</evidence>
<keyword evidence="4" id="KW-0051">Antiviral defense</keyword>
<dbReference type="CDD" id="cd09749">
    <property type="entry name" value="Cmr5_III-B"/>
    <property type="match status" value="1"/>
</dbReference>
<name>A0A1H7ZK61_9BACT</name>
<dbReference type="InterPro" id="IPR010160">
    <property type="entry name" value="CRISPR-assoc_prot_Cmr5"/>
</dbReference>
<evidence type="ECO:0000256" key="2">
    <source>
        <dbReference type="ARBA" id="ARBA00006161"/>
    </source>
</evidence>
<dbReference type="GO" id="GO:0005737">
    <property type="term" value="C:cytoplasm"/>
    <property type="evidence" value="ECO:0007669"/>
    <property type="project" value="UniProtKB-SubCell"/>
</dbReference>
<protein>
    <recommendedName>
        <fullName evidence="5">CRISPR type III-B/RAMP module-associated protein Cmr5</fullName>
    </recommendedName>
</protein>
<dbReference type="NCBIfam" id="TIGR01881">
    <property type="entry name" value="cas_Cmr5"/>
    <property type="match status" value="1"/>
</dbReference>
<evidence type="ECO:0000256" key="4">
    <source>
        <dbReference type="ARBA" id="ARBA00023118"/>
    </source>
</evidence>
<dbReference type="STRING" id="43775.SAMN04489760_12440"/>
<dbReference type="AlphaFoldDB" id="A0A1H7ZK61"/>
<evidence type="ECO:0000313" key="7">
    <source>
        <dbReference type="Proteomes" id="UP000198744"/>
    </source>
</evidence>
<dbReference type="GO" id="GO:0051607">
    <property type="term" value="P:defense response to virus"/>
    <property type="evidence" value="ECO:0007669"/>
    <property type="project" value="UniProtKB-KW"/>
</dbReference>
<gene>
    <name evidence="6" type="ORF">SAMN04489760_12440</name>
</gene>
<dbReference type="EMBL" id="FOBS01000024">
    <property type="protein sequence ID" value="SEM58705.1"/>
    <property type="molecule type" value="Genomic_DNA"/>
</dbReference>
<dbReference type="SUPFAM" id="SSF158568">
    <property type="entry name" value="AF1862-like"/>
    <property type="match status" value="1"/>
</dbReference>
<keyword evidence="3" id="KW-0963">Cytoplasm</keyword>
<organism evidence="6 7">
    <name type="scientific">Syntrophus gentianae</name>
    <dbReference type="NCBI Taxonomy" id="43775"/>
    <lineage>
        <taxon>Bacteria</taxon>
        <taxon>Pseudomonadati</taxon>
        <taxon>Thermodesulfobacteriota</taxon>
        <taxon>Syntrophia</taxon>
        <taxon>Syntrophales</taxon>
        <taxon>Syntrophaceae</taxon>
        <taxon>Syntrophus</taxon>
    </lineage>
</organism>
<comment type="similarity">
    <text evidence="2">Belongs to the CRISPR system Cmr5 family.</text>
</comment>
<comment type="subcellular location">
    <subcellularLocation>
        <location evidence="1">Cytoplasm</location>
    </subcellularLocation>
</comment>
<keyword evidence="7" id="KW-1185">Reference proteome</keyword>
<proteinExistence type="inferred from homology"/>
<reference evidence="6 7" key="1">
    <citation type="submission" date="2016-10" db="EMBL/GenBank/DDBJ databases">
        <authorList>
            <person name="de Groot N.N."/>
        </authorList>
    </citation>
    <scope>NUCLEOTIDE SEQUENCE [LARGE SCALE GENOMIC DNA]</scope>
    <source>
        <strain evidence="6 7">DSM 8423</strain>
    </source>
</reference>
<dbReference type="RefSeq" id="WP_093884264.1">
    <property type="nucleotide sequence ID" value="NZ_FOBS01000024.1"/>
</dbReference>
<dbReference type="InterPro" id="IPR023101">
    <property type="entry name" value="AF1862-like_dom_sf"/>
</dbReference>
<dbReference type="Pfam" id="PF09701">
    <property type="entry name" value="Cas_Cmr5"/>
    <property type="match status" value="1"/>
</dbReference>
<accession>A0A1H7ZK61</accession>
<evidence type="ECO:0000313" key="6">
    <source>
        <dbReference type="EMBL" id="SEM58705.1"/>
    </source>
</evidence>
<dbReference type="Proteomes" id="UP000198744">
    <property type="component" value="Unassembled WGS sequence"/>
</dbReference>
<dbReference type="Gene3D" id="1.10.520.30">
    <property type="entry name" value="AF1862-like domain"/>
    <property type="match status" value="1"/>
</dbReference>
<evidence type="ECO:0000256" key="5">
    <source>
        <dbReference type="ARBA" id="ARBA00030001"/>
    </source>
</evidence>
<evidence type="ECO:0000256" key="3">
    <source>
        <dbReference type="ARBA" id="ARBA00022490"/>
    </source>
</evidence>